<reference evidence="3" key="1">
    <citation type="submission" date="2016-10" db="EMBL/GenBank/DDBJ databases">
        <authorList>
            <person name="Varghese N."/>
            <person name="Submissions S."/>
        </authorList>
    </citation>
    <scope>NUCLEOTIDE SEQUENCE [LARGE SCALE GENOMIC DNA]</scope>
    <source>
        <strain evidence="3">XBD1002</strain>
    </source>
</reference>
<name>A0A1I3I5I5_9SPIR</name>
<dbReference type="RefSeq" id="WP_074929923.1">
    <property type="nucleotide sequence ID" value="NZ_FORI01000001.1"/>
</dbReference>
<accession>A0A1I3I5I5</accession>
<sequence length="388" mass="42558">MDLILTPQDIAECISALIARNKLWSRKRVYLYFIANKTAGCFTKPAKAEHLKRYFSSVISDISELPQCVESISYKIFSTEYAGHAKDLTKSVVSQLIASDAPDCENLIVTAGGDGTSLEVQTTLFKEAMQGPKHHDAITNHITILRLPLGTGNDGTDGHKIEETIELLKGGLVFANDRAVRIYPEKDVDDEAIAASAGKKDPAKYGDPEFRAPWYAFNIASLGLDAYVVYMTNTVKKTLPGNFYHLCVPLSGLVYDKHFPLGTAKIEMFSEGGDKTGEISAPITLMAFGASGYRVYGGHKVLPDENNLCVAPKISLWNLIKENHRFVDGSFKGTPIASLHSAAKVRLSYDKSILMQCDGETVMLTPAHFPLIIELTEPCLRVLKPVSL</sequence>
<dbReference type="Gene3D" id="3.40.50.10330">
    <property type="entry name" value="Probable inorganic polyphosphate/atp-NAD kinase, domain 1"/>
    <property type="match status" value="1"/>
</dbReference>
<protein>
    <submittedName>
        <fullName evidence="2">Diacylglycerol kinase family enzyme</fullName>
    </submittedName>
</protein>
<dbReference type="Gene3D" id="2.60.200.40">
    <property type="match status" value="1"/>
</dbReference>
<dbReference type="GO" id="GO:0016301">
    <property type="term" value="F:kinase activity"/>
    <property type="evidence" value="ECO:0007669"/>
    <property type="project" value="UniProtKB-KW"/>
</dbReference>
<proteinExistence type="predicted"/>
<evidence type="ECO:0000313" key="2">
    <source>
        <dbReference type="EMBL" id="SFI43236.1"/>
    </source>
</evidence>
<organism evidence="2 3">
    <name type="scientific">Treponema bryantii</name>
    <dbReference type="NCBI Taxonomy" id="163"/>
    <lineage>
        <taxon>Bacteria</taxon>
        <taxon>Pseudomonadati</taxon>
        <taxon>Spirochaetota</taxon>
        <taxon>Spirochaetia</taxon>
        <taxon>Spirochaetales</taxon>
        <taxon>Treponemataceae</taxon>
        <taxon>Treponema</taxon>
    </lineage>
</organism>
<dbReference type="InterPro" id="IPR017438">
    <property type="entry name" value="ATP-NAD_kinase_N"/>
</dbReference>
<dbReference type="OrthoDB" id="355901at2"/>
<dbReference type="InterPro" id="IPR016064">
    <property type="entry name" value="NAD/diacylglycerol_kinase_sf"/>
</dbReference>
<keyword evidence="2" id="KW-0418">Kinase</keyword>
<dbReference type="Pfam" id="PF00781">
    <property type="entry name" value="DAGK_cat"/>
    <property type="match status" value="1"/>
</dbReference>
<keyword evidence="2" id="KW-0808">Transferase</keyword>
<dbReference type="Proteomes" id="UP000182737">
    <property type="component" value="Unassembled WGS sequence"/>
</dbReference>
<evidence type="ECO:0000259" key="1">
    <source>
        <dbReference type="Pfam" id="PF00781"/>
    </source>
</evidence>
<keyword evidence="3" id="KW-1185">Reference proteome</keyword>
<dbReference type="InterPro" id="IPR001206">
    <property type="entry name" value="Diacylglycerol_kinase_cat_dom"/>
</dbReference>
<dbReference type="EMBL" id="FORI01000001">
    <property type="protein sequence ID" value="SFI43236.1"/>
    <property type="molecule type" value="Genomic_DNA"/>
</dbReference>
<feature type="domain" description="DAGKc" evidence="1">
    <location>
        <begin position="71"/>
        <end position="163"/>
    </location>
</feature>
<evidence type="ECO:0000313" key="3">
    <source>
        <dbReference type="Proteomes" id="UP000182737"/>
    </source>
</evidence>
<dbReference type="AlphaFoldDB" id="A0A1I3I5I5"/>
<dbReference type="SUPFAM" id="SSF111331">
    <property type="entry name" value="NAD kinase/diacylglycerol kinase-like"/>
    <property type="match status" value="1"/>
</dbReference>
<gene>
    <name evidence="2" type="ORF">SAMN04487775_101338</name>
</gene>